<dbReference type="InterPro" id="IPR000209">
    <property type="entry name" value="Peptidase_S8/S53_dom"/>
</dbReference>
<geneLocation type="plasmid" evidence="2 3">
    <name>pBPHY02</name>
</geneLocation>
<protein>
    <recommendedName>
        <fullName evidence="1">Peptidase S8/S53 domain-containing protein</fullName>
    </recommendedName>
</protein>
<evidence type="ECO:0000259" key="1">
    <source>
        <dbReference type="Pfam" id="PF00082"/>
    </source>
</evidence>
<evidence type="ECO:0000313" key="3">
    <source>
        <dbReference type="Proteomes" id="UP000001192"/>
    </source>
</evidence>
<dbReference type="InterPro" id="IPR036852">
    <property type="entry name" value="Peptidase_S8/S53_dom_sf"/>
</dbReference>
<dbReference type="Gene3D" id="3.40.50.200">
    <property type="entry name" value="Peptidase S8/S53 domain"/>
    <property type="match status" value="1"/>
</dbReference>
<proteinExistence type="predicted"/>
<dbReference type="OrthoDB" id="6056816at2"/>
<organism evidence="2 3">
    <name type="scientific">Paraburkholderia phymatum (strain DSM 17167 / CIP 108236 / LMG 21445 / STM815)</name>
    <name type="common">Burkholderia phymatum</name>
    <dbReference type="NCBI Taxonomy" id="391038"/>
    <lineage>
        <taxon>Bacteria</taxon>
        <taxon>Pseudomonadati</taxon>
        <taxon>Pseudomonadota</taxon>
        <taxon>Betaproteobacteria</taxon>
        <taxon>Burkholderiales</taxon>
        <taxon>Burkholderiaceae</taxon>
        <taxon>Paraburkholderia</taxon>
    </lineage>
</organism>
<dbReference type="eggNOG" id="COG1404">
    <property type="taxonomic scope" value="Bacteria"/>
</dbReference>
<keyword evidence="3" id="KW-1185">Reference proteome</keyword>
<dbReference type="EMBL" id="CP001046">
    <property type="protein sequence ID" value="ACC76305.1"/>
    <property type="molecule type" value="Genomic_DNA"/>
</dbReference>
<dbReference type="InterPro" id="IPR034074">
    <property type="entry name" value="Y4bN_pept_dom"/>
</dbReference>
<name>B2JXE7_PARP8</name>
<dbReference type="HOGENOM" id="CLU_369925_0_0_4"/>
<sequence length="749" mass="81675">MATDARPVLNPVLTLKADSRPRSVTGGGLNESHIRTERLAPQRARLAKQLRDLADTNVSLHAGLMLIVIEMFADSYAPTYTPSVIFNDRHNAQLIAPVPSGYLVQLRQNACQDLASYIESTNRAEARAIISRIKSVESMFVSPLAGGQDFNALWNAAATREDGRIFTAWLAPFFDVMARDSITQFINASQREGRIRPLPNLISITREAGSNADQLQIQTAATSLSIARSTRAYRQAPFTPVEFVASDAEALRQLVIAGAVFRIDPVRPVTAAVVPRAPDPERPVPNEQWQPIVGIVDGGLFAQSYEPMVAWRAPSLVADVAANRKHGNQITSLVVQGSAWNTHLSIPDLVCRVGIAQSIAREDAAGATSEALESYLRAVIGRHCGDTKVWNMSFSEPVHGDRPLFMSRLGHRLRQIARDYGVLPVVAIGNHAPENSARLCPPADCEAALTVAGRQSNADGEPGLPCIVSLPGPGPEGLFKPEISWFSTLRGLGGEMLVGSSYATAITSALAAHTFHNLKEPTPDLVRALLIDASERDSFDHRLGWGTPHQDQRLPWVCAEGSVTLAWTAHLAAGFWHYWDDIPIPPEFVNDGKLRGRVALTAILNPLVSELGMANYFATRVQVALQYWTPGGKVANLAGSMREDQAAELEARASLAKWNPVRHHVNYVARGRAFSGTTLRVCARIFPRDLYQFGYVRNEDVPPSEVAFVLTLSAPEDSPNRASIYNSLVARLGNYVESAVNDIDIDIDQ</sequence>
<dbReference type="SUPFAM" id="SSF52743">
    <property type="entry name" value="Subtilisin-like"/>
    <property type="match status" value="1"/>
</dbReference>
<keyword evidence="2" id="KW-0614">Plasmid</keyword>
<dbReference type="GO" id="GO:0004252">
    <property type="term" value="F:serine-type endopeptidase activity"/>
    <property type="evidence" value="ECO:0007669"/>
    <property type="project" value="InterPro"/>
</dbReference>
<dbReference type="Proteomes" id="UP000001192">
    <property type="component" value="Plasmid pBPHY02"/>
</dbReference>
<gene>
    <name evidence="2" type="ordered locus">Bphy_7320</name>
</gene>
<dbReference type="CDD" id="cd04847">
    <property type="entry name" value="Peptidases_S8_Subtilisin_like_2"/>
    <property type="match status" value="1"/>
</dbReference>
<evidence type="ECO:0000313" key="2">
    <source>
        <dbReference type="EMBL" id="ACC76305.1"/>
    </source>
</evidence>
<dbReference type="GO" id="GO:0006508">
    <property type="term" value="P:proteolysis"/>
    <property type="evidence" value="ECO:0007669"/>
    <property type="project" value="InterPro"/>
</dbReference>
<dbReference type="Pfam" id="PF00082">
    <property type="entry name" value="Peptidase_S8"/>
    <property type="match status" value="1"/>
</dbReference>
<accession>B2JXE7</accession>
<feature type="domain" description="Peptidase S8/S53" evidence="1">
    <location>
        <begin position="318"/>
        <end position="546"/>
    </location>
</feature>
<dbReference type="AlphaFoldDB" id="B2JXE7"/>
<dbReference type="KEGG" id="bph:Bphy_7320"/>
<reference evidence="3" key="1">
    <citation type="journal article" date="2014" name="Stand. Genomic Sci.">
        <title>Complete genome sequence of Burkholderia phymatum STM815(T), a broad host range and efficient nitrogen-fixing symbiont of Mimosa species.</title>
        <authorList>
            <person name="Moulin L."/>
            <person name="Klonowska A."/>
            <person name="Caroline B."/>
            <person name="Booth K."/>
            <person name="Vriezen J.A."/>
            <person name="Melkonian R."/>
            <person name="James E.K."/>
            <person name="Young J.P."/>
            <person name="Bena G."/>
            <person name="Hauser L."/>
            <person name="Land M."/>
            <person name="Kyrpides N."/>
            <person name="Bruce D."/>
            <person name="Chain P."/>
            <person name="Copeland A."/>
            <person name="Pitluck S."/>
            <person name="Woyke T."/>
            <person name="Lizotte-Waniewski M."/>
            <person name="Bristow J."/>
            <person name="Riley M."/>
        </authorList>
    </citation>
    <scope>NUCLEOTIDE SEQUENCE [LARGE SCALE GENOMIC DNA]</scope>
    <source>
        <strain evidence="3">DSM 17167 / CIP 108236 / LMG 21445 / STM815</strain>
        <plasmid evidence="3">Plasmid pBPHY02</plasmid>
    </source>
</reference>